<reference evidence="1 2" key="1">
    <citation type="journal article" date="2023" name="IScience">
        <title>Expanded male sex-determining region conserved during the evolution of homothallism in the green alga Volvox.</title>
        <authorList>
            <person name="Yamamoto K."/>
            <person name="Matsuzaki R."/>
            <person name="Mahakham W."/>
            <person name="Heman W."/>
            <person name="Sekimoto H."/>
            <person name="Kawachi M."/>
            <person name="Minakuchi Y."/>
            <person name="Toyoda A."/>
            <person name="Nozaki H."/>
        </authorList>
    </citation>
    <scope>NUCLEOTIDE SEQUENCE [LARGE SCALE GENOMIC DNA]</scope>
    <source>
        <strain evidence="1 2">NIES-4468</strain>
    </source>
</reference>
<sequence>MASAPIILPGAWALGDGVALDSSSVPTSLQGHPDPMSGVWSSILDTVSVALHMVGWKWDCSHAASRMRVRRFSGSSASALETLESEFSDSDCSEESWLERSTQVACSGLSKQSYGKED</sequence>
<keyword evidence="2" id="KW-1185">Reference proteome</keyword>
<name>A0ABQ5RUT3_9CHLO</name>
<protein>
    <submittedName>
        <fullName evidence="1">Uncharacterized protein</fullName>
    </submittedName>
</protein>
<dbReference type="EMBL" id="BSDZ01000010">
    <property type="protein sequence ID" value="GLI61332.1"/>
    <property type="molecule type" value="Genomic_DNA"/>
</dbReference>
<dbReference type="Proteomes" id="UP001165090">
    <property type="component" value="Unassembled WGS sequence"/>
</dbReference>
<comment type="caution">
    <text evidence="1">The sequence shown here is derived from an EMBL/GenBank/DDBJ whole genome shotgun (WGS) entry which is preliminary data.</text>
</comment>
<gene>
    <name evidence="1" type="ORF">VaNZ11_003692</name>
</gene>
<evidence type="ECO:0000313" key="1">
    <source>
        <dbReference type="EMBL" id="GLI61332.1"/>
    </source>
</evidence>
<evidence type="ECO:0000313" key="2">
    <source>
        <dbReference type="Proteomes" id="UP001165090"/>
    </source>
</evidence>
<organism evidence="1 2">
    <name type="scientific">Volvox africanus</name>
    <dbReference type="NCBI Taxonomy" id="51714"/>
    <lineage>
        <taxon>Eukaryota</taxon>
        <taxon>Viridiplantae</taxon>
        <taxon>Chlorophyta</taxon>
        <taxon>core chlorophytes</taxon>
        <taxon>Chlorophyceae</taxon>
        <taxon>CS clade</taxon>
        <taxon>Chlamydomonadales</taxon>
        <taxon>Volvocaceae</taxon>
        <taxon>Volvox</taxon>
    </lineage>
</organism>
<proteinExistence type="predicted"/>
<accession>A0ABQ5RUT3</accession>